<dbReference type="PIRSF" id="PIRSF006386">
    <property type="entry name" value="HCCAis_GSTk"/>
    <property type="match status" value="1"/>
</dbReference>
<dbReference type="GO" id="GO:0004602">
    <property type="term" value="F:glutathione peroxidase activity"/>
    <property type="evidence" value="ECO:0007669"/>
    <property type="project" value="TreeGrafter"/>
</dbReference>
<sequence length="238" mass="26914">MADNTNVKPKITLYVDVVSPFAYLGYYMLRNHPTFSPSRVEITYTPIFLGGLMKQCNNTTPISIANKGVYIDKERRRWTRQFNIPMRTEFPPGFPMSTPTLNVQRFLTALNLTSPKHLVTALDVLYGTFWAPPDTDATGTKVWETQVFAGLLKKVIPSEIVDDCLNKMSTKQVKTELSSRTQQAYEDGAFGLPWFQCETVDGQKEGFWGFDHMGQVVRFLGLNETIQDGTTGELKPLL</sequence>
<dbReference type="Proteomes" id="UP000053342">
    <property type="component" value="Unassembled WGS sequence"/>
</dbReference>
<dbReference type="RefSeq" id="XP_016262241.1">
    <property type="nucleotide sequence ID" value="XM_016406637.1"/>
</dbReference>
<accession>A0A0D2DI07</accession>
<comment type="similarity">
    <text evidence="1 4">Belongs to the GST superfamily. Kappa family.</text>
</comment>
<dbReference type="EC" id="2.5.1.18" evidence="4"/>
<evidence type="ECO:0000256" key="2">
    <source>
        <dbReference type="ARBA" id="ARBA00022679"/>
    </source>
</evidence>
<dbReference type="GO" id="GO:0005777">
    <property type="term" value="C:peroxisome"/>
    <property type="evidence" value="ECO:0007669"/>
    <property type="project" value="TreeGrafter"/>
</dbReference>
<dbReference type="GO" id="GO:0005739">
    <property type="term" value="C:mitochondrion"/>
    <property type="evidence" value="ECO:0007669"/>
    <property type="project" value="TreeGrafter"/>
</dbReference>
<dbReference type="InterPro" id="IPR051924">
    <property type="entry name" value="GST_Kappa/NadH"/>
</dbReference>
<dbReference type="EMBL" id="KN847336">
    <property type="protein sequence ID" value="KIW42025.1"/>
    <property type="molecule type" value="Genomic_DNA"/>
</dbReference>
<evidence type="ECO:0000313" key="7">
    <source>
        <dbReference type="EMBL" id="KIW42025.1"/>
    </source>
</evidence>
<evidence type="ECO:0000259" key="6">
    <source>
        <dbReference type="Pfam" id="PF01323"/>
    </source>
</evidence>
<dbReference type="OrthoDB" id="4664297at2759"/>
<dbReference type="InterPro" id="IPR014440">
    <property type="entry name" value="HCCAis_GSTk"/>
</dbReference>
<feature type="domain" description="DSBA-like thioredoxin" evidence="6">
    <location>
        <begin position="11"/>
        <end position="218"/>
    </location>
</feature>
<evidence type="ECO:0000256" key="5">
    <source>
        <dbReference type="PIRSR" id="PIRSR006386-1"/>
    </source>
</evidence>
<dbReference type="STRING" id="215243.A0A0D2DI07"/>
<gene>
    <name evidence="7" type="ORF">PV06_05614</name>
</gene>
<dbReference type="GeneID" id="27357688"/>
<name>A0A0D2DI07_9EURO</name>
<comment type="catalytic activity">
    <reaction evidence="3 4">
        <text>RX + glutathione = an S-substituted glutathione + a halide anion + H(+)</text>
        <dbReference type="Rhea" id="RHEA:16437"/>
        <dbReference type="ChEBI" id="CHEBI:15378"/>
        <dbReference type="ChEBI" id="CHEBI:16042"/>
        <dbReference type="ChEBI" id="CHEBI:17792"/>
        <dbReference type="ChEBI" id="CHEBI:57925"/>
        <dbReference type="ChEBI" id="CHEBI:90779"/>
        <dbReference type="EC" id="2.5.1.18"/>
    </reaction>
</comment>
<evidence type="ECO:0000256" key="1">
    <source>
        <dbReference type="ARBA" id="ARBA00006494"/>
    </source>
</evidence>
<proteinExistence type="inferred from homology"/>
<dbReference type="Gene3D" id="3.40.30.10">
    <property type="entry name" value="Glutaredoxin"/>
    <property type="match status" value="1"/>
</dbReference>
<dbReference type="AlphaFoldDB" id="A0A0D2DI07"/>
<feature type="active site" description="Nucleophile" evidence="5">
    <location>
        <position position="19"/>
    </location>
</feature>
<reference evidence="7 8" key="1">
    <citation type="submission" date="2015-01" db="EMBL/GenBank/DDBJ databases">
        <title>The Genome Sequence of Exophiala oligosperma CBS72588.</title>
        <authorList>
            <consortium name="The Broad Institute Genomics Platform"/>
            <person name="Cuomo C."/>
            <person name="de Hoog S."/>
            <person name="Gorbushina A."/>
            <person name="Stielow B."/>
            <person name="Teixiera M."/>
            <person name="Abouelleil A."/>
            <person name="Chapman S.B."/>
            <person name="Priest M."/>
            <person name="Young S.K."/>
            <person name="Wortman J."/>
            <person name="Nusbaum C."/>
            <person name="Birren B."/>
        </authorList>
    </citation>
    <scope>NUCLEOTIDE SEQUENCE [LARGE SCALE GENOMIC DNA]</scope>
    <source>
        <strain evidence="7 8">CBS 72588</strain>
    </source>
</reference>
<dbReference type="SUPFAM" id="SSF52833">
    <property type="entry name" value="Thioredoxin-like"/>
    <property type="match status" value="1"/>
</dbReference>
<dbReference type="PANTHER" id="PTHR42943">
    <property type="entry name" value="GLUTATHIONE S-TRANSFERASE KAPPA"/>
    <property type="match status" value="1"/>
</dbReference>
<keyword evidence="2 4" id="KW-0808">Transferase</keyword>
<dbReference type="PANTHER" id="PTHR42943:SF2">
    <property type="entry name" value="GLUTATHIONE S-TRANSFERASE KAPPA 1"/>
    <property type="match status" value="1"/>
</dbReference>
<dbReference type="InterPro" id="IPR036249">
    <property type="entry name" value="Thioredoxin-like_sf"/>
</dbReference>
<evidence type="ECO:0000313" key="8">
    <source>
        <dbReference type="Proteomes" id="UP000053342"/>
    </source>
</evidence>
<dbReference type="GO" id="GO:0004364">
    <property type="term" value="F:glutathione transferase activity"/>
    <property type="evidence" value="ECO:0007669"/>
    <property type="project" value="UniProtKB-UniRule"/>
</dbReference>
<evidence type="ECO:0000256" key="3">
    <source>
        <dbReference type="ARBA" id="ARBA00047960"/>
    </source>
</evidence>
<evidence type="ECO:0000256" key="4">
    <source>
        <dbReference type="PIRNR" id="PIRNR006386"/>
    </source>
</evidence>
<keyword evidence="8" id="KW-1185">Reference proteome</keyword>
<dbReference type="HOGENOM" id="CLU_069253_1_4_1"/>
<dbReference type="FunFam" id="3.40.30.10:FF:000096">
    <property type="entry name" value="Glutathione S-transferase kappa"/>
    <property type="match status" value="1"/>
</dbReference>
<dbReference type="InterPro" id="IPR001853">
    <property type="entry name" value="DSBA-like_thioredoxin_dom"/>
</dbReference>
<organism evidence="7 8">
    <name type="scientific">Exophiala oligosperma</name>
    <dbReference type="NCBI Taxonomy" id="215243"/>
    <lineage>
        <taxon>Eukaryota</taxon>
        <taxon>Fungi</taxon>
        <taxon>Dikarya</taxon>
        <taxon>Ascomycota</taxon>
        <taxon>Pezizomycotina</taxon>
        <taxon>Eurotiomycetes</taxon>
        <taxon>Chaetothyriomycetidae</taxon>
        <taxon>Chaetothyriales</taxon>
        <taxon>Herpotrichiellaceae</taxon>
        <taxon>Exophiala</taxon>
    </lineage>
</organism>
<dbReference type="Pfam" id="PF01323">
    <property type="entry name" value="DSBA"/>
    <property type="match status" value="1"/>
</dbReference>
<dbReference type="VEuPathDB" id="FungiDB:PV06_05614"/>
<dbReference type="GO" id="GO:0006749">
    <property type="term" value="P:glutathione metabolic process"/>
    <property type="evidence" value="ECO:0007669"/>
    <property type="project" value="TreeGrafter"/>
</dbReference>
<protein>
    <recommendedName>
        <fullName evidence="4">Glutathione S-transferase kappa</fullName>
        <ecNumber evidence="4">2.5.1.18</ecNumber>
    </recommendedName>
</protein>